<gene>
    <name evidence="10" type="primary">IL-21</name>
</gene>
<dbReference type="GO" id="GO:0005615">
    <property type="term" value="C:extracellular space"/>
    <property type="evidence" value="ECO:0007669"/>
    <property type="project" value="UniProtKB-KW"/>
</dbReference>
<evidence type="ECO:0000256" key="1">
    <source>
        <dbReference type="ARBA" id="ARBA00004613"/>
    </source>
</evidence>
<dbReference type="InterPro" id="IPR003443">
    <property type="entry name" value="IL-15/IL-21_fam"/>
</dbReference>
<evidence type="ECO:0000256" key="7">
    <source>
        <dbReference type="ARBA" id="ARBA00045924"/>
    </source>
</evidence>
<reference evidence="10" key="1">
    <citation type="journal article" date="2014" name="Dev. Comp. Immunol.">
        <title>T cell transcripts and T cell activities in the gills of the teleost fish sea bass (Dicentrarchus labrax).</title>
        <authorList>
            <person name="Nunez Ortiz N."/>
            <person name="Gerdol M."/>
            <person name="Stocchi V."/>
            <person name="Marozzi C."/>
            <person name="Randelli E."/>
            <person name="Bernini C."/>
            <person name="Buonocore F."/>
            <person name="Picchietti S."/>
            <person name="Papeschi C."/>
            <person name="Sood N."/>
            <person name="Pallavicini A."/>
            <person name="Scapigliati G."/>
        </authorList>
    </citation>
    <scope>NUCLEOTIDE SEQUENCE</scope>
</reference>
<feature type="chain" id="PRO_5001930507" description="Interleukin" evidence="9">
    <location>
        <begin position="20"/>
        <end position="147"/>
    </location>
</feature>
<proteinExistence type="evidence at transcript level"/>
<dbReference type="GO" id="GO:0005126">
    <property type="term" value="F:cytokine receptor binding"/>
    <property type="evidence" value="ECO:0007669"/>
    <property type="project" value="InterPro"/>
</dbReference>
<keyword evidence="4" id="KW-0964">Secreted</keyword>
<keyword evidence="5 9" id="KW-0732">Signal</keyword>
<sequence length="147" mass="16758">MKLLVFCLFAVCCCSLANSTSNRILQRKKLQEILKQLKDVRQSLQMQQNDQMLNTPENIGDCCSLSALECFRANLQVKFNMTNKKHIKFYRSLNNTITVQGLDFCNSPNGKSTCPDCLSHPKKNANEFFNGLMTLIQRGITRLNSMN</sequence>
<dbReference type="Gene3D" id="1.20.1250.70">
    <property type="entry name" value="Interleukin-15/Interleukin-21"/>
    <property type="match status" value="1"/>
</dbReference>
<evidence type="ECO:0000256" key="4">
    <source>
        <dbReference type="ARBA" id="ARBA00022525"/>
    </source>
</evidence>
<evidence type="ECO:0000256" key="8">
    <source>
        <dbReference type="RuleBase" id="RU003453"/>
    </source>
</evidence>
<name>A0A097GX05_DICLA</name>
<comment type="similarity">
    <text evidence="2 8">Belongs to the IL-15/IL-21 family.</text>
</comment>
<keyword evidence="3 8" id="KW-0202">Cytokine</keyword>
<evidence type="ECO:0000256" key="6">
    <source>
        <dbReference type="ARBA" id="ARBA00023157"/>
    </source>
</evidence>
<dbReference type="Pfam" id="PF02372">
    <property type="entry name" value="IL15"/>
    <property type="match status" value="1"/>
</dbReference>
<evidence type="ECO:0000256" key="3">
    <source>
        <dbReference type="ARBA" id="ARBA00022514"/>
    </source>
</evidence>
<keyword evidence="6" id="KW-1015">Disulfide bond</keyword>
<dbReference type="PANTHER" id="PTHR14356:SF2">
    <property type="entry name" value="INTERLEUKIN-21"/>
    <property type="match status" value="1"/>
</dbReference>
<dbReference type="GO" id="GO:0006955">
    <property type="term" value="P:immune response"/>
    <property type="evidence" value="ECO:0007669"/>
    <property type="project" value="InterPro"/>
</dbReference>
<dbReference type="SUPFAM" id="SSF47266">
    <property type="entry name" value="4-helical cytokines"/>
    <property type="match status" value="1"/>
</dbReference>
<evidence type="ECO:0000256" key="2">
    <source>
        <dbReference type="ARBA" id="ARBA00006050"/>
    </source>
</evidence>
<evidence type="ECO:0000256" key="9">
    <source>
        <dbReference type="SAM" id="SignalP"/>
    </source>
</evidence>
<dbReference type="PANTHER" id="PTHR14356">
    <property type="entry name" value="INTERLEUKIN-15-RELATED"/>
    <property type="match status" value="1"/>
</dbReference>
<feature type="signal peptide" evidence="9">
    <location>
        <begin position="1"/>
        <end position="19"/>
    </location>
</feature>
<dbReference type="EMBL" id="KM217411">
    <property type="protein sequence ID" value="AIT39700.1"/>
    <property type="molecule type" value="mRNA"/>
</dbReference>
<protein>
    <recommendedName>
        <fullName evidence="8">Interleukin</fullName>
    </recommendedName>
</protein>
<evidence type="ECO:0000313" key="10">
    <source>
        <dbReference type="EMBL" id="AIT39700.1"/>
    </source>
</evidence>
<accession>A0A097GX05</accession>
<evidence type="ECO:0000256" key="5">
    <source>
        <dbReference type="ARBA" id="ARBA00022729"/>
    </source>
</evidence>
<dbReference type="InterPro" id="IPR009079">
    <property type="entry name" value="4_helix_cytokine-like_core"/>
</dbReference>
<comment type="subcellular location">
    <subcellularLocation>
        <location evidence="1">Secreted</location>
    </subcellularLocation>
</comment>
<organism evidence="10">
    <name type="scientific">Dicentrarchus labrax</name>
    <name type="common">European seabass</name>
    <name type="synonym">Morone labrax</name>
    <dbReference type="NCBI Taxonomy" id="13489"/>
    <lineage>
        <taxon>Eukaryota</taxon>
        <taxon>Metazoa</taxon>
        <taxon>Chordata</taxon>
        <taxon>Craniata</taxon>
        <taxon>Vertebrata</taxon>
        <taxon>Euteleostomi</taxon>
        <taxon>Actinopterygii</taxon>
        <taxon>Neopterygii</taxon>
        <taxon>Teleostei</taxon>
        <taxon>Neoteleostei</taxon>
        <taxon>Acanthomorphata</taxon>
        <taxon>Eupercaria</taxon>
        <taxon>Moronidae</taxon>
        <taxon>Dicentrarchus</taxon>
    </lineage>
</organism>
<dbReference type="AlphaFoldDB" id="A0A097GX05"/>
<dbReference type="GO" id="GO:0005125">
    <property type="term" value="F:cytokine activity"/>
    <property type="evidence" value="ECO:0007669"/>
    <property type="project" value="UniProtKB-KW"/>
</dbReference>
<comment type="function">
    <text evidence="7">Cytokine with immunoregulatory activity. May promote the transition between innate and adaptive immunity. Induces the production of IgG(1) and IgG(3) in B-cells. Implicated in the generation and maintenance of T follicular helper (Tfh) cells and the formation of germinal-centers. Together with IL6, control the early generation of Tfh cells and are critical for an effective antibody response to acute viral infection. May play a role in proliferation and maturation of natural killer (NK) cells in synergy with IL15. May regulate proliferation of mature B- and T-cells in response to activating stimuli. In synergy with IL15 and IL18 stimulates interferon gamma production in T-cells and NK cells. During T-cell mediated immune response may inhibit dendritic cells (DC) activation and maturation.</text>
</comment>